<dbReference type="NCBIfam" id="TIGR02595">
    <property type="entry name" value="PEP_CTERM"/>
    <property type="match status" value="1"/>
</dbReference>
<proteinExistence type="predicted"/>
<comment type="caution">
    <text evidence="3">The sequence shown here is derived from an EMBL/GenBank/DDBJ whole genome shotgun (WGS) entry which is preliminary data.</text>
</comment>
<keyword evidence="1" id="KW-0732">Signal</keyword>
<evidence type="ECO:0000313" key="4">
    <source>
        <dbReference type="Proteomes" id="UP001221189"/>
    </source>
</evidence>
<dbReference type="Proteomes" id="UP001221189">
    <property type="component" value="Unassembled WGS sequence"/>
</dbReference>
<feature type="chain" id="PRO_5045604198" evidence="1">
    <location>
        <begin position="33"/>
        <end position="932"/>
    </location>
</feature>
<dbReference type="Pfam" id="PF07589">
    <property type="entry name" value="PEP-CTERM"/>
    <property type="match status" value="1"/>
</dbReference>
<dbReference type="InterPro" id="IPR013424">
    <property type="entry name" value="Ice-binding_C"/>
</dbReference>
<keyword evidence="4" id="KW-1185">Reference proteome</keyword>
<reference evidence="3 4" key="1">
    <citation type="submission" date="2022-10" db="EMBL/GenBank/DDBJ databases">
        <title>Paucibacter sp. hw1 Genome sequencing.</title>
        <authorList>
            <person name="Park S."/>
        </authorList>
    </citation>
    <scope>NUCLEOTIDE SEQUENCE [LARGE SCALE GENOMIC DNA]</scope>
    <source>
        <strain evidence="4">hw1</strain>
    </source>
</reference>
<evidence type="ECO:0000259" key="2">
    <source>
        <dbReference type="Pfam" id="PF07589"/>
    </source>
</evidence>
<sequence>MSNRIAAPFKLHPLALVASAALLGLAAPAAQAAEKYWACANTVAWNTANCWKTKAGVVTTAPDTGDSAYLDNATSAARTVTFGFNPGKVYGFTEIKASSSGNMTLNINSAASNFSSDYVDLVATAAGSASITQSAGVVTTATRLRMIGNTANVNAKSQYTLAGGTLNTELLDMRNLGSMSFTQTGGVNNANNIFLSSDVLASYSMSGSSTLNTNFLSLGFLQGSDTYKGQFAQSSGIHTNQYGIGVGAGSQYLLSGTGKVVTGSGITVSSDGLFNQNGGTVSGGSQTMINGGGTYKIAGSSSFAGDKLLISDAGSFLHGAGSVTVTNTLSVFGPSAAYYLSGTGVLNSAAVGVGSNTGAGASFNQSGGTHTITGDLALSGIANGFYKLQGGSLSSNRTIVGDKTIGTFEQSAGSHQTTALIVGQADGGDGRVNLSGGVLSATNASIGAAGKGSFAQTGGSFVVSGTTQLGGAAAGTYTLSGGLLNTASLNINAKGQLIFDGGSMTGGVINQNGKLLVSKDGSTSANIKLGSSSLTQLDATFTNAGTMTVTRSLVADHSIIGSGTLYNHGVGTISGQGSILATVNNAGTLQSKGGDLTLASASFVNSGKLRNGVGSNLFVNAASVSNNGNIDVNSAGAVVFDANLGNQSGKVVKLQGGTLATPKLSNFAGGTVTGFGTLSGDLRNLGNVDFYGPTNIVGNVSNEAGADFLVRNNQTLITGDLVNNGTIRTIKGKVVFEGTLTNNGAYISDPSENHFTDLIVNEQGFLVGEAGDSFIFSGNFINHSAQASQWQTGAASLVFAGPGSKTMLLAGEELGFSAAGAQNNFSWGELALAGGANLALADGNASSGAALYVGRVTGVALTGNAVSNITGNGFNIYYDASLGDNAYLGGQTFALQDGGVLTAMAPVPEPASYALLLAGLALIGVHCRRRMQ</sequence>
<gene>
    <name evidence="3" type="ORF">PRZ03_10090</name>
</gene>
<dbReference type="RefSeq" id="WP_263534625.1">
    <property type="nucleotide sequence ID" value="NZ_JAQQXT010000005.1"/>
</dbReference>
<evidence type="ECO:0000256" key="1">
    <source>
        <dbReference type="SAM" id="SignalP"/>
    </source>
</evidence>
<feature type="domain" description="Ice-binding protein C-terminal" evidence="2">
    <location>
        <begin position="906"/>
        <end position="930"/>
    </location>
</feature>
<feature type="signal peptide" evidence="1">
    <location>
        <begin position="1"/>
        <end position="32"/>
    </location>
</feature>
<evidence type="ECO:0000313" key="3">
    <source>
        <dbReference type="EMBL" id="MDC8771919.1"/>
    </source>
</evidence>
<dbReference type="EMBL" id="JAQQXT010000005">
    <property type="protein sequence ID" value="MDC8771919.1"/>
    <property type="molecule type" value="Genomic_DNA"/>
</dbReference>
<accession>A0ABT5KEF1</accession>
<protein>
    <submittedName>
        <fullName evidence="3">PEP-CTERM sorting domain-containing protein</fullName>
    </submittedName>
</protein>
<organism evidence="3 4">
    <name type="scientific">Roseateles albus</name>
    <dbReference type="NCBI Taxonomy" id="2987525"/>
    <lineage>
        <taxon>Bacteria</taxon>
        <taxon>Pseudomonadati</taxon>
        <taxon>Pseudomonadota</taxon>
        <taxon>Betaproteobacteria</taxon>
        <taxon>Burkholderiales</taxon>
        <taxon>Sphaerotilaceae</taxon>
        <taxon>Roseateles</taxon>
    </lineage>
</organism>
<name>A0ABT5KEF1_9BURK</name>